<feature type="region of interest" description="Disordered" evidence="1">
    <location>
        <begin position="1"/>
        <end position="21"/>
    </location>
</feature>
<proteinExistence type="predicted"/>
<reference evidence="3" key="2">
    <citation type="submission" date="2017-12" db="EMBL/GenBank/DDBJ databases">
        <title>Genome sequence of the Bar-tailed Godwit (Limosa lapponica baueri).</title>
        <authorList>
            <person name="Lima N.C.B."/>
            <person name="Parody-Merino A.M."/>
            <person name="Battley P.F."/>
            <person name="Fidler A.E."/>
            <person name="Prosdocimi F."/>
        </authorList>
    </citation>
    <scope>NUCLEOTIDE SEQUENCE [LARGE SCALE GENOMIC DNA]</scope>
</reference>
<dbReference type="Proteomes" id="UP000233556">
    <property type="component" value="Unassembled WGS sequence"/>
</dbReference>
<dbReference type="EMBL" id="KZ505913">
    <property type="protein sequence ID" value="PKU43326.1"/>
    <property type="molecule type" value="Genomic_DNA"/>
</dbReference>
<dbReference type="AlphaFoldDB" id="A0A2I0UB78"/>
<reference evidence="3" key="1">
    <citation type="submission" date="2017-11" db="EMBL/GenBank/DDBJ databases">
        <authorList>
            <person name="Lima N.C."/>
            <person name="Parody-Merino A.M."/>
            <person name="Battley P.F."/>
            <person name="Fidler A.E."/>
            <person name="Prosdocimi F."/>
        </authorList>
    </citation>
    <scope>NUCLEOTIDE SEQUENCE [LARGE SCALE GENOMIC DNA]</scope>
</reference>
<evidence type="ECO:0000256" key="1">
    <source>
        <dbReference type="SAM" id="MobiDB-lite"/>
    </source>
</evidence>
<feature type="region of interest" description="Disordered" evidence="1">
    <location>
        <begin position="51"/>
        <end position="76"/>
    </location>
</feature>
<gene>
    <name evidence="2" type="ORF">llap_6366</name>
</gene>
<evidence type="ECO:0000313" key="2">
    <source>
        <dbReference type="EMBL" id="PKU43326.1"/>
    </source>
</evidence>
<accession>A0A2I0UB78</accession>
<name>A0A2I0UB78_LIMLA</name>
<protein>
    <submittedName>
        <fullName evidence="2">Uncharacterized protein</fullName>
    </submittedName>
</protein>
<sequence>MEAASVGTEFGNRAGHSTDRQVEGMNFSSVCLKDFPKQQHMKIQTPEVAYKSLRKHKPPETEESSPYTPMPHTEPDASQITARAGFANAFQLLLGKAEERTSE</sequence>
<keyword evidence="3" id="KW-1185">Reference proteome</keyword>
<evidence type="ECO:0000313" key="3">
    <source>
        <dbReference type="Proteomes" id="UP000233556"/>
    </source>
</evidence>
<organism evidence="2 3">
    <name type="scientific">Limosa lapponica baueri</name>
    <dbReference type="NCBI Taxonomy" id="1758121"/>
    <lineage>
        <taxon>Eukaryota</taxon>
        <taxon>Metazoa</taxon>
        <taxon>Chordata</taxon>
        <taxon>Craniata</taxon>
        <taxon>Vertebrata</taxon>
        <taxon>Euteleostomi</taxon>
        <taxon>Archelosauria</taxon>
        <taxon>Archosauria</taxon>
        <taxon>Dinosauria</taxon>
        <taxon>Saurischia</taxon>
        <taxon>Theropoda</taxon>
        <taxon>Coelurosauria</taxon>
        <taxon>Aves</taxon>
        <taxon>Neognathae</taxon>
        <taxon>Neoaves</taxon>
        <taxon>Charadriiformes</taxon>
        <taxon>Scolopacidae</taxon>
        <taxon>Limosa</taxon>
    </lineage>
</organism>